<dbReference type="InterPro" id="IPR006094">
    <property type="entry name" value="Oxid_FAD_bind_N"/>
</dbReference>
<dbReference type="Gene3D" id="3.30.465.10">
    <property type="match status" value="1"/>
</dbReference>
<dbReference type="Pfam" id="PF04030">
    <property type="entry name" value="ALO"/>
    <property type="match status" value="1"/>
</dbReference>
<dbReference type="AlphaFoldDB" id="A0A9P8VEN5"/>
<feature type="domain" description="FAD-binding PCMH-type" evidence="6">
    <location>
        <begin position="30"/>
        <end position="208"/>
    </location>
</feature>
<keyword evidence="5" id="KW-0732">Signal</keyword>
<feature type="signal peptide" evidence="5">
    <location>
        <begin position="1"/>
        <end position="17"/>
    </location>
</feature>
<dbReference type="EC" id="1.1.3.37" evidence="2"/>
<evidence type="ECO:0000313" key="8">
    <source>
        <dbReference type="Proteomes" id="UP000770015"/>
    </source>
</evidence>
<dbReference type="EMBL" id="JAGSXJ010000007">
    <property type="protein sequence ID" value="KAH6689429.1"/>
    <property type="molecule type" value="Genomic_DNA"/>
</dbReference>
<dbReference type="InterPro" id="IPR007173">
    <property type="entry name" value="ALO_C"/>
</dbReference>
<dbReference type="GO" id="GO:0003885">
    <property type="term" value="F:D-arabinono-1,4-lactone oxidase activity"/>
    <property type="evidence" value="ECO:0007669"/>
    <property type="project" value="UniProtKB-EC"/>
</dbReference>
<keyword evidence="8" id="KW-1185">Reference proteome</keyword>
<dbReference type="GO" id="GO:0071949">
    <property type="term" value="F:FAD binding"/>
    <property type="evidence" value="ECO:0007669"/>
    <property type="project" value="InterPro"/>
</dbReference>
<evidence type="ECO:0000259" key="6">
    <source>
        <dbReference type="PROSITE" id="PS51387"/>
    </source>
</evidence>
<dbReference type="Pfam" id="PF01565">
    <property type="entry name" value="FAD_binding_4"/>
    <property type="match status" value="1"/>
</dbReference>
<organism evidence="7 8">
    <name type="scientific">Plectosphaerella plurivora</name>
    <dbReference type="NCBI Taxonomy" id="936078"/>
    <lineage>
        <taxon>Eukaryota</taxon>
        <taxon>Fungi</taxon>
        <taxon>Dikarya</taxon>
        <taxon>Ascomycota</taxon>
        <taxon>Pezizomycotina</taxon>
        <taxon>Sordariomycetes</taxon>
        <taxon>Hypocreomycetidae</taxon>
        <taxon>Glomerellales</taxon>
        <taxon>Plectosphaerellaceae</taxon>
        <taxon>Plectosphaerella</taxon>
    </lineage>
</organism>
<feature type="chain" id="PRO_5040122234" description="D-arabinono-1,4-lactone oxidase" evidence="5">
    <location>
        <begin position="18"/>
        <end position="510"/>
    </location>
</feature>
<dbReference type="InterPro" id="IPR016166">
    <property type="entry name" value="FAD-bd_PCMH"/>
</dbReference>
<comment type="pathway">
    <text evidence="1">Cofactor biosynthesis; D-erythroascorbate biosynthesis; dehydro-D-arabinono-1,4-lactone from D-arabinose: step 2/2.</text>
</comment>
<gene>
    <name evidence="7" type="ORF">F5X68DRAFT_166881</name>
</gene>
<proteinExistence type="predicted"/>
<reference evidence="7" key="1">
    <citation type="journal article" date="2021" name="Nat. Commun.">
        <title>Genetic determinants of endophytism in the Arabidopsis root mycobiome.</title>
        <authorList>
            <person name="Mesny F."/>
            <person name="Miyauchi S."/>
            <person name="Thiergart T."/>
            <person name="Pickel B."/>
            <person name="Atanasova L."/>
            <person name="Karlsson M."/>
            <person name="Huettel B."/>
            <person name="Barry K.W."/>
            <person name="Haridas S."/>
            <person name="Chen C."/>
            <person name="Bauer D."/>
            <person name="Andreopoulos W."/>
            <person name="Pangilinan J."/>
            <person name="LaButti K."/>
            <person name="Riley R."/>
            <person name="Lipzen A."/>
            <person name="Clum A."/>
            <person name="Drula E."/>
            <person name="Henrissat B."/>
            <person name="Kohler A."/>
            <person name="Grigoriev I.V."/>
            <person name="Martin F.M."/>
            <person name="Hacquard S."/>
        </authorList>
    </citation>
    <scope>NUCLEOTIDE SEQUENCE</scope>
    <source>
        <strain evidence="7">MPI-SDFR-AT-0117</strain>
    </source>
</reference>
<dbReference type="GO" id="GO:0016020">
    <property type="term" value="C:membrane"/>
    <property type="evidence" value="ECO:0007669"/>
    <property type="project" value="InterPro"/>
</dbReference>
<dbReference type="PANTHER" id="PTHR43762:SF1">
    <property type="entry name" value="D-ARABINONO-1,4-LACTONE OXIDASE"/>
    <property type="match status" value="1"/>
</dbReference>
<dbReference type="InterPro" id="IPR010031">
    <property type="entry name" value="FAD_lactone_oxidase-like"/>
</dbReference>
<evidence type="ECO:0000256" key="1">
    <source>
        <dbReference type="ARBA" id="ARBA00005083"/>
    </source>
</evidence>
<evidence type="ECO:0000256" key="4">
    <source>
        <dbReference type="ARBA" id="ARBA00033418"/>
    </source>
</evidence>
<name>A0A9P8VEN5_9PEZI</name>
<comment type="caution">
    <text evidence="7">The sequence shown here is derived from an EMBL/GenBank/DDBJ whole genome shotgun (WGS) entry which is preliminary data.</text>
</comment>
<dbReference type="Proteomes" id="UP000770015">
    <property type="component" value="Unassembled WGS sequence"/>
</dbReference>
<evidence type="ECO:0000313" key="7">
    <source>
        <dbReference type="EMBL" id="KAH6689429.1"/>
    </source>
</evidence>
<accession>A0A9P8VEN5</accession>
<protein>
    <recommendedName>
        <fullName evidence="2">D-arabinono-1,4-lactone oxidase</fullName>
        <ecNumber evidence="2">1.1.3.37</ecNumber>
    </recommendedName>
    <alternativeName>
        <fullName evidence="4">L-galactono-gamma-lactone oxidase</fullName>
    </alternativeName>
</protein>
<dbReference type="PANTHER" id="PTHR43762">
    <property type="entry name" value="L-GULONOLACTONE OXIDASE"/>
    <property type="match status" value="1"/>
</dbReference>
<dbReference type="InterPro" id="IPR016167">
    <property type="entry name" value="FAD-bd_PCMH_sub1"/>
</dbReference>
<evidence type="ECO:0000256" key="2">
    <source>
        <dbReference type="ARBA" id="ARBA00013136"/>
    </source>
</evidence>
<sequence length="510" mass="58150">MLARCSVLLGIAALAVAEPYNTYDGPGFPACNEVAAVYDPRTVDDIQGLVQDAIAAGQKVRASGLGHMWYDTMCSDDPNTVIIRTEEVNNIWDLQLQPGAKDGSVWFEAGVTFIQLAEWLHERGASVGYTLVNWNITLAGSVAMGAHRSSIREDSMVAAGVLEMDIIDGTGQLRRIVRNENDDDWLAASTSLGLLGVIVRLKFKIYPDFKVYADQKTLEEDAVLNGDIEALIKPYATANFWWWPYKRKFHWRYYDQVPESTSSQEGFQNTFSVTQIEAIAAKAILDSGKYLPTSNMLAEEIFFGQWQNPNFRDKNTWEPITTWPVYGWNYDVLIGGLYPDQRPNWEYGLRAYTLELAFPMTQANAMLRRVRQLFDREAWPGLKIMTSTYRSGINIKFGKPYYDFLGQVTYNTSDGADWSRGAIMFDFPSYKPDIGDGLRFNEPFYHKLAKTLIEEFPCRPHWTKNTREIFDLSAKNIDPDHIRRFKAVREKFDPNEVYRSVVGESLGFYD</sequence>
<evidence type="ECO:0000256" key="5">
    <source>
        <dbReference type="SAM" id="SignalP"/>
    </source>
</evidence>
<evidence type="ECO:0000256" key="3">
    <source>
        <dbReference type="ARBA" id="ARBA00023002"/>
    </source>
</evidence>
<dbReference type="InterPro" id="IPR016169">
    <property type="entry name" value="FAD-bd_PCMH_sub2"/>
</dbReference>
<keyword evidence="3" id="KW-0560">Oxidoreductase</keyword>
<dbReference type="InterPro" id="IPR036318">
    <property type="entry name" value="FAD-bd_PCMH-like_sf"/>
</dbReference>
<dbReference type="Gene3D" id="3.30.43.10">
    <property type="entry name" value="Uridine Diphospho-n-acetylenolpyruvylglucosamine Reductase, domain 2"/>
    <property type="match status" value="1"/>
</dbReference>
<dbReference type="PROSITE" id="PS51387">
    <property type="entry name" value="FAD_PCMH"/>
    <property type="match status" value="1"/>
</dbReference>
<dbReference type="SUPFAM" id="SSF56176">
    <property type="entry name" value="FAD-binding/transporter-associated domain-like"/>
    <property type="match status" value="1"/>
</dbReference>
<dbReference type="OrthoDB" id="371463at2759"/>